<evidence type="ECO:0000256" key="7">
    <source>
        <dbReference type="SAM" id="MobiDB-lite"/>
    </source>
</evidence>
<dbReference type="PROSITE" id="PS00715">
    <property type="entry name" value="SIGMA70_1"/>
    <property type="match status" value="1"/>
</dbReference>
<evidence type="ECO:0000256" key="4">
    <source>
        <dbReference type="ARBA" id="ARBA00023125"/>
    </source>
</evidence>
<keyword evidence="4 6" id="KW-0238">DNA-binding</keyword>
<feature type="region of interest" description="Sigma-70 factor domain-4" evidence="6">
    <location>
        <begin position="617"/>
        <end position="670"/>
    </location>
</feature>
<dbReference type="PANTHER" id="PTHR30603:SF60">
    <property type="entry name" value="RNA POLYMERASE SIGMA FACTOR RPOD"/>
    <property type="match status" value="1"/>
</dbReference>
<dbReference type="Pfam" id="PF03979">
    <property type="entry name" value="Sigma70_r1_1"/>
    <property type="match status" value="1"/>
</dbReference>
<dbReference type="InterPro" id="IPR036388">
    <property type="entry name" value="WH-like_DNA-bd_sf"/>
</dbReference>
<dbReference type="SUPFAM" id="SSF88946">
    <property type="entry name" value="Sigma2 domain of RNA polymerase sigma factors"/>
    <property type="match status" value="1"/>
</dbReference>
<evidence type="ECO:0000313" key="10">
    <source>
        <dbReference type="EMBL" id="MBP1860985.1"/>
    </source>
</evidence>
<feature type="DNA-binding region" description="H-T-H motif" evidence="6">
    <location>
        <begin position="643"/>
        <end position="662"/>
    </location>
</feature>
<feature type="compositionally biased region" description="Basic and acidic residues" evidence="7">
    <location>
        <begin position="118"/>
        <end position="131"/>
    </location>
</feature>
<dbReference type="InterPro" id="IPR012760">
    <property type="entry name" value="RNA_pol_sigma_RpoD_C"/>
</dbReference>
<dbReference type="Proteomes" id="UP000823786">
    <property type="component" value="Unassembled WGS sequence"/>
</dbReference>
<evidence type="ECO:0000256" key="6">
    <source>
        <dbReference type="HAMAP-Rule" id="MF_00963"/>
    </source>
</evidence>
<dbReference type="InterPro" id="IPR007631">
    <property type="entry name" value="RNA_pol_sigma_70_non-ess"/>
</dbReference>
<sequence>MATKVKENEEAEAEREGAPDGPLLDLSDDAVKKMIKAAKKRGYVTMDELNSVLPSEEVTSEQIEDTMAMLSDMGINVVEDEEADEGPAAAEEEDSDSDGESEGGELAPSSGTALATAKKKEPTDRTDDPVRMYLREMGSVELLSREGEIAIAKRIEAGRETMIAGLCESPLTFQAIIIWRDELNEGNTLLREIIDLETTYSGPEAKAAPQFQSPEKIEADRKAAEEKEKNRKPRAGDDDVTNVGGEGQPMEEEEEDDDESNLSLAAMEAELRPQVMETLDIIAETYKKLRKLQDQQVEARLQATGTLSPAQERRYKELKDELITAVKSLSLNQNRVDSLVEQLYDISKRLMQNEGRLLRLAESYGVKRDSFLEQYSGAELDPNWMKSIANLAAKGWKEFAKNEGTMIRNIRGEIQNLATETGISIFEFRRIVSMVQKGEREARIAKKEMVEANLRLVISIAKKYTNRGLQFLDLIQEGNIGLMKAVDKFEYRRGYKFSTYATWWIRQAITRSIADQARTIRIPVHMIETINKIVRTSRQMLHEIGREPTPEELAEKLAMPLEKVRKVLKIAKEPISLETPVGDEEDSHLGDFIEDKNALLPIDAAIQANLRETTTRVLASLTPREERVLRMRFGIGMNTDHTLEEVGQQFSVTRERIRQIEAKALRKLKHPSRSRKLRSFLDS</sequence>
<dbReference type="Pfam" id="PF04545">
    <property type="entry name" value="Sigma70_r4"/>
    <property type="match status" value="1"/>
</dbReference>
<keyword evidence="5 6" id="KW-0804">Transcription</keyword>
<dbReference type="NCBIfam" id="TIGR02393">
    <property type="entry name" value="RpoD_Cterm"/>
    <property type="match status" value="1"/>
</dbReference>
<comment type="subcellular location">
    <subcellularLocation>
        <location evidence="6">Cytoplasm</location>
    </subcellularLocation>
</comment>
<dbReference type="CDD" id="cd06171">
    <property type="entry name" value="Sigma70_r4"/>
    <property type="match status" value="1"/>
</dbReference>
<dbReference type="InterPro" id="IPR009042">
    <property type="entry name" value="RNA_pol_sigma70_r1_2"/>
</dbReference>
<dbReference type="InterPro" id="IPR007627">
    <property type="entry name" value="RNA_pol_sigma70_r2"/>
</dbReference>
<protein>
    <recommendedName>
        <fullName evidence="6">RNA polymerase sigma factor RpoD</fullName>
    </recommendedName>
    <alternativeName>
        <fullName evidence="6">Sigma-70</fullName>
    </alternativeName>
</protein>
<feature type="region of interest" description="Sigma-70 factor domain-2" evidence="6">
    <location>
        <begin position="449"/>
        <end position="519"/>
    </location>
</feature>
<comment type="caution">
    <text evidence="10">The sequence shown here is derived from an EMBL/GenBank/DDBJ whole genome shotgun (WGS) entry which is preliminary data.</text>
</comment>
<dbReference type="NCBIfam" id="TIGR02937">
    <property type="entry name" value="sigma70-ECF"/>
    <property type="match status" value="1"/>
</dbReference>
<feature type="compositionally biased region" description="Acidic residues" evidence="7">
    <location>
        <begin position="249"/>
        <end position="260"/>
    </location>
</feature>
<keyword evidence="2 6" id="KW-0805">Transcription regulation</keyword>
<feature type="short sequence motif" description="Interaction with polymerase core subunit RpoC" evidence="6">
    <location>
        <begin position="473"/>
        <end position="476"/>
    </location>
</feature>
<dbReference type="InterPro" id="IPR028630">
    <property type="entry name" value="Sigma70_RpoD"/>
</dbReference>
<feature type="compositionally biased region" description="Basic and acidic residues" evidence="7">
    <location>
        <begin position="215"/>
        <end position="237"/>
    </location>
</feature>
<dbReference type="EMBL" id="JAGGJV010000009">
    <property type="protein sequence ID" value="MBP1860985.1"/>
    <property type="molecule type" value="Genomic_DNA"/>
</dbReference>
<proteinExistence type="inferred from homology"/>
<evidence type="ECO:0000313" key="11">
    <source>
        <dbReference type="Proteomes" id="UP000823786"/>
    </source>
</evidence>
<feature type="domain" description="RNA polymerase sigma-70" evidence="9">
    <location>
        <begin position="642"/>
        <end position="668"/>
    </location>
</feature>
<dbReference type="InterPro" id="IPR000943">
    <property type="entry name" value="RNA_pol_sigma70"/>
</dbReference>
<dbReference type="Gene3D" id="1.10.601.10">
    <property type="entry name" value="RNA Polymerase Primary Sigma Factor"/>
    <property type="match status" value="1"/>
</dbReference>
<comment type="similarity">
    <text evidence="6">Belongs to the sigma-70 factor family. RpoD/SigA subfamily.</text>
</comment>
<feature type="region of interest" description="Disordered" evidence="7">
    <location>
        <begin position="1"/>
        <end position="26"/>
    </location>
</feature>
<dbReference type="NCBIfam" id="NF004208">
    <property type="entry name" value="PRK05658.1"/>
    <property type="match status" value="1"/>
</dbReference>
<dbReference type="InterPro" id="IPR013325">
    <property type="entry name" value="RNA_pol_sigma_r2"/>
</dbReference>
<dbReference type="PROSITE" id="PS00716">
    <property type="entry name" value="SIGMA70_2"/>
    <property type="match status" value="1"/>
</dbReference>
<gene>
    <name evidence="6" type="primary">rpoD</name>
    <name evidence="10" type="ORF">J2Z75_004513</name>
</gene>
<dbReference type="InterPro" id="IPR013324">
    <property type="entry name" value="RNA_pol_sigma_r3/r4-like"/>
</dbReference>
<dbReference type="PANTHER" id="PTHR30603">
    <property type="entry name" value="RNA POLYMERASE SIGMA FACTOR RPO"/>
    <property type="match status" value="1"/>
</dbReference>
<feature type="compositionally biased region" description="Basic and acidic residues" evidence="7">
    <location>
        <begin position="1"/>
        <end position="18"/>
    </location>
</feature>
<feature type="region of interest" description="Disordered" evidence="7">
    <location>
        <begin position="81"/>
        <end position="131"/>
    </location>
</feature>
<dbReference type="InterPro" id="IPR007630">
    <property type="entry name" value="RNA_pol_sigma70_r4"/>
</dbReference>
<dbReference type="Pfam" id="PF04542">
    <property type="entry name" value="Sigma70_r2"/>
    <property type="match status" value="1"/>
</dbReference>
<accession>A0ABS4ESP9</accession>
<evidence type="ECO:0000259" key="8">
    <source>
        <dbReference type="PROSITE" id="PS00715"/>
    </source>
</evidence>
<feature type="compositionally biased region" description="Acidic residues" evidence="7">
    <location>
        <begin position="81"/>
        <end position="103"/>
    </location>
</feature>
<feature type="region of interest" description="Disordered" evidence="7">
    <location>
        <begin position="204"/>
        <end position="261"/>
    </location>
</feature>
<keyword evidence="11" id="KW-1185">Reference proteome</keyword>
<evidence type="ECO:0000256" key="5">
    <source>
        <dbReference type="ARBA" id="ARBA00023163"/>
    </source>
</evidence>
<dbReference type="Pfam" id="PF04546">
    <property type="entry name" value="Sigma70_ner"/>
    <property type="match status" value="1"/>
</dbReference>
<dbReference type="InterPro" id="IPR042189">
    <property type="entry name" value="RNA_pol_sigma_70_r1_1_sf"/>
</dbReference>
<dbReference type="InterPro" id="IPR014284">
    <property type="entry name" value="RNA_pol_sigma-70_dom"/>
</dbReference>
<organism evidence="10 11">
    <name type="scientific">Rhizobium herbae</name>
    <dbReference type="NCBI Taxonomy" id="508661"/>
    <lineage>
        <taxon>Bacteria</taxon>
        <taxon>Pseudomonadati</taxon>
        <taxon>Pseudomonadota</taxon>
        <taxon>Alphaproteobacteria</taxon>
        <taxon>Hyphomicrobiales</taxon>
        <taxon>Rhizobiaceae</taxon>
        <taxon>Rhizobium/Agrobacterium group</taxon>
        <taxon>Rhizobium</taxon>
    </lineage>
</organism>
<evidence type="ECO:0000256" key="3">
    <source>
        <dbReference type="ARBA" id="ARBA00023082"/>
    </source>
</evidence>
<dbReference type="Pfam" id="PF04539">
    <property type="entry name" value="Sigma70_r3"/>
    <property type="match status" value="1"/>
</dbReference>
<feature type="region of interest" description="Sigma-70 factor domain-3" evidence="6">
    <location>
        <begin position="528"/>
        <end position="604"/>
    </location>
</feature>
<name>A0ABS4ESP9_9HYPH</name>
<evidence type="ECO:0000256" key="2">
    <source>
        <dbReference type="ARBA" id="ARBA00023015"/>
    </source>
</evidence>
<comment type="function">
    <text evidence="6">Sigma factors are initiation factors that promote the attachment of RNA polymerase to specific initiation sites and are then released. This sigma factor is the primary sigma factor during exponential growth.</text>
</comment>
<evidence type="ECO:0000256" key="1">
    <source>
        <dbReference type="ARBA" id="ARBA00022490"/>
    </source>
</evidence>
<comment type="subunit">
    <text evidence="6">Interacts transiently with the RNA polymerase catalytic core.</text>
</comment>
<keyword evidence="3 6" id="KW-0731">Sigma factor</keyword>
<evidence type="ECO:0000259" key="9">
    <source>
        <dbReference type="PROSITE" id="PS00716"/>
    </source>
</evidence>
<dbReference type="InterPro" id="IPR050239">
    <property type="entry name" value="Sigma-70_RNA_pol_init_factors"/>
</dbReference>
<dbReference type="PRINTS" id="PR00046">
    <property type="entry name" value="SIGMA70FCT"/>
</dbReference>
<keyword evidence="1 6" id="KW-0963">Cytoplasm</keyword>
<dbReference type="Gene3D" id="1.10.10.10">
    <property type="entry name" value="Winged helix-like DNA-binding domain superfamily/Winged helix DNA-binding domain"/>
    <property type="match status" value="2"/>
</dbReference>
<dbReference type="Gene3D" id="1.10.220.120">
    <property type="entry name" value="Sigma-70 factor, region 1.1"/>
    <property type="match status" value="1"/>
</dbReference>
<dbReference type="InterPro" id="IPR007127">
    <property type="entry name" value="RNA_pol_sigma_70_r1_1"/>
</dbReference>
<reference evidence="10 11" key="1">
    <citation type="submission" date="2021-03" db="EMBL/GenBank/DDBJ databases">
        <title>Genomic Encyclopedia of Type Strains, Phase IV (KMG-IV): sequencing the most valuable type-strain genomes for metagenomic binning, comparative biology and taxonomic classification.</title>
        <authorList>
            <person name="Goeker M."/>
        </authorList>
    </citation>
    <scope>NUCLEOTIDE SEQUENCE [LARGE SCALE GENOMIC DNA]</scope>
    <source>
        <strain evidence="10 11">DSM 26427</strain>
    </source>
</reference>
<feature type="domain" description="RNA polymerase sigma-70" evidence="8">
    <location>
        <begin position="473"/>
        <end position="486"/>
    </location>
</feature>
<dbReference type="Pfam" id="PF00140">
    <property type="entry name" value="Sigma70_r1_2"/>
    <property type="match status" value="1"/>
</dbReference>
<dbReference type="RefSeq" id="WP_209854978.1">
    <property type="nucleotide sequence ID" value="NZ_JAGGJV010000009.1"/>
</dbReference>
<dbReference type="InterPro" id="IPR007624">
    <property type="entry name" value="RNA_pol_sigma70_r3"/>
</dbReference>
<dbReference type="HAMAP" id="MF_00963">
    <property type="entry name" value="Sigma70_RpoD_SigA"/>
    <property type="match status" value="1"/>
</dbReference>
<dbReference type="SUPFAM" id="SSF88659">
    <property type="entry name" value="Sigma3 and sigma4 domains of RNA polymerase sigma factors"/>
    <property type="match status" value="2"/>
</dbReference>